<keyword evidence="2" id="KW-1185">Reference proteome</keyword>
<evidence type="ECO:0000313" key="1">
    <source>
        <dbReference type="EMBL" id="PKW17402.1"/>
    </source>
</evidence>
<dbReference type="EMBL" id="PJNB01000001">
    <property type="protein sequence ID" value="PKW17402.1"/>
    <property type="molecule type" value="Genomic_DNA"/>
</dbReference>
<gene>
    <name evidence="1" type="ORF">A8926_5361</name>
</gene>
<protein>
    <submittedName>
        <fullName evidence="1">Uncharacterized protein</fullName>
    </submittedName>
</protein>
<dbReference type="Proteomes" id="UP000233786">
    <property type="component" value="Unassembled WGS sequence"/>
</dbReference>
<dbReference type="STRING" id="994479.GCA_000194155_01083"/>
<comment type="caution">
    <text evidence="1">The sequence shown here is derived from an EMBL/GenBank/DDBJ whole genome shotgun (WGS) entry which is preliminary data.</text>
</comment>
<proteinExistence type="predicted"/>
<name>A0A2N3Y3A7_SACSN</name>
<accession>A0A2N3Y3A7</accession>
<reference evidence="1" key="1">
    <citation type="submission" date="2017-12" db="EMBL/GenBank/DDBJ databases">
        <title>Sequencing the genomes of 1000 Actinobacteria strains.</title>
        <authorList>
            <person name="Klenk H.-P."/>
        </authorList>
    </citation>
    <scope>NUCLEOTIDE SEQUENCE [LARGE SCALE GENOMIC DNA]</scope>
    <source>
        <strain evidence="1">DSM 44228</strain>
    </source>
</reference>
<dbReference type="RefSeq" id="WP_010692782.1">
    <property type="nucleotide sequence ID" value="NZ_CP061007.1"/>
</dbReference>
<dbReference type="AlphaFoldDB" id="A0A2N3Y3A7"/>
<organism evidence="1 2">
    <name type="scientific">Saccharopolyspora spinosa</name>
    <dbReference type="NCBI Taxonomy" id="60894"/>
    <lineage>
        <taxon>Bacteria</taxon>
        <taxon>Bacillati</taxon>
        <taxon>Actinomycetota</taxon>
        <taxon>Actinomycetes</taxon>
        <taxon>Pseudonocardiales</taxon>
        <taxon>Pseudonocardiaceae</taxon>
        <taxon>Saccharopolyspora</taxon>
    </lineage>
</organism>
<sequence>MTTGTAVVDLDGVLYAADTFAELAIHLVNAGSALVRRAAERLGAAPEAVRWGTGKHC</sequence>
<evidence type="ECO:0000313" key="2">
    <source>
        <dbReference type="Proteomes" id="UP000233786"/>
    </source>
</evidence>